<protein>
    <submittedName>
        <fullName evidence="1">Uncharacterized protein</fullName>
    </submittedName>
</protein>
<organism evidence="1 2">
    <name type="scientific">Citrobacter youngae ATCC 29220</name>
    <dbReference type="NCBI Taxonomy" id="500640"/>
    <lineage>
        <taxon>Bacteria</taxon>
        <taxon>Pseudomonadati</taxon>
        <taxon>Pseudomonadota</taxon>
        <taxon>Gammaproteobacteria</taxon>
        <taxon>Enterobacterales</taxon>
        <taxon>Enterobacteriaceae</taxon>
        <taxon>Citrobacter</taxon>
        <taxon>Citrobacter freundii complex</taxon>
    </lineage>
</organism>
<evidence type="ECO:0000313" key="1">
    <source>
        <dbReference type="EMBL" id="EFE05598.1"/>
    </source>
</evidence>
<accession>D4BKG7</accession>
<evidence type="ECO:0000313" key="2">
    <source>
        <dbReference type="Proteomes" id="UP000003880"/>
    </source>
</evidence>
<proteinExistence type="predicted"/>
<name>D4BKG7_9ENTR</name>
<comment type="caution">
    <text evidence="1">The sequence shown here is derived from an EMBL/GenBank/DDBJ whole genome shotgun (WGS) entry which is preliminary data.</text>
</comment>
<sequence length="128" mass="15319">MLHQLLSIKKRREQALRNEMASNQTLQQQKSQDIQELKKNQNKLREDWCLCAKFVGKIERKEFLSLQEELCAFQRQDEKMTHQLQNNMAELRMLVARENELRYELKAVLVSQEKVNYIINENEINVGQ</sequence>
<dbReference type="EMBL" id="ABWL02000031">
    <property type="protein sequence ID" value="EFE05598.1"/>
    <property type="molecule type" value="Genomic_DNA"/>
</dbReference>
<gene>
    <name evidence="1" type="ORF">CIT292_11044</name>
</gene>
<dbReference type="AlphaFoldDB" id="D4BKG7"/>
<dbReference type="RefSeq" id="WP_006688185.1">
    <property type="nucleotide sequence ID" value="NZ_GG730303.1"/>
</dbReference>
<dbReference type="Proteomes" id="UP000003880">
    <property type="component" value="Unassembled WGS sequence"/>
</dbReference>
<reference evidence="1 2" key="1">
    <citation type="submission" date="2010-02" db="EMBL/GenBank/DDBJ databases">
        <authorList>
            <person name="Weinstock G."/>
            <person name="Sodergren E."/>
            <person name="Clifton S."/>
            <person name="Fulton L."/>
            <person name="Fulton B."/>
            <person name="Courtney L."/>
            <person name="Fronick C."/>
            <person name="Harrison M."/>
            <person name="Strong C."/>
            <person name="Farmer C."/>
            <person name="Delahaunty K."/>
            <person name="Markovic C."/>
            <person name="Hall O."/>
            <person name="Minx P."/>
            <person name="Tomlinson C."/>
            <person name="Mitreva M."/>
            <person name="Nelson J."/>
            <person name="Hou S."/>
            <person name="Wollam A."/>
            <person name="Pepin K.H."/>
            <person name="Johnson M."/>
            <person name="Bhonagiri V."/>
            <person name="Zhang X."/>
            <person name="Suruliraj S."/>
            <person name="Warren W."/>
            <person name="Chinwalla A."/>
            <person name="Mardis E.R."/>
            <person name="Wilson R.K."/>
        </authorList>
    </citation>
    <scope>NUCLEOTIDE SEQUENCE [LARGE SCALE GENOMIC DNA]</scope>
    <source>
        <strain evidence="1 2">ATCC 29220</strain>
    </source>
</reference>
<dbReference type="HOGENOM" id="CLU_1955741_0_0_6"/>